<dbReference type="PANTHER" id="PTHR11091:SF0">
    <property type="entry name" value="MALATE DEHYDROGENASE"/>
    <property type="match status" value="1"/>
</dbReference>
<dbReference type="InterPro" id="IPR003767">
    <property type="entry name" value="Malate/L-lactate_DH-like"/>
</dbReference>
<dbReference type="InterPro" id="IPR043143">
    <property type="entry name" value="Mal/L-sulf/L-lact_DH-like_NADP"/>
</dbReference>
<dbReference type="SUPFAM" id="SSF89733">
    <property type="entry name" value="L-sulfolactate dehydrogenase-like"/>
    <property type="match status" value="1"/>
</dbReference>
<dbReference type="EMBL" id="AZFZ01000006">
    <property type="protein sequence ID" value="KRM45097.1"/>
    <property type="molecule type" value="Genomic_DNA"/>
</dbReference>
<gene>
    <name evidence="3" type="ORF">FD47_GL002420</name>
</gene>
<sequence length="361" mass="39375">MRIKASEEKRFLKAVFDKDGFSQEDGDLLADTLVDADFRGISSHGIQRLAWYTRMIKSHIIEPGNKVKVLKETPTSLLVDANKNMGQIASSFAMHSLIEKTKKIGISLAVIRNSNHFGTAGYYARMAAKQGLIGIALTNTRPLVVPTNAYDAFLGSNAFAFSFPAEPHPFVFDGATSIVSSGKIQVLAKNHQPIPGDWAVDSKRHVVHDAKKVEDDLSKIAFTEHQPGGGVLTLGGNLESNSNYKGFGNSLVVELLTGILAQGPISADTNQPGKHDFSQFLLAINPDLFGDLETFKKNAENMFDRIRGLDHIPGSTIFIPGDREYKNYDQNLKAGVVIDDQTAAELQKIGNENQVPVPEAL</sequence>
<evidence type="ECO:0000313" key="4">
    <source>
        <dbReference type="Proteomes" id="UP000051010"/>
    </source>
</evidence>
<dbReference type="GO" id="GO:0016491">
    <property type="term" value="F:oxidoreductase activity"/>
    <property type="evidence" value="ECO:0007669"/>
    <property type="project" value="UniProtKB-KW"/>
</dbReference>
<keyword evidence="2" id="KW-0560">Oxidoreductase</keyword>
<organism evidence="3 4">
    <name type="scientific">Lentilactobacillus parafarraginis DSM 18390 = JCM 14109</name>
    <dbReference type="NCBI Taxonomy" id="1423786"/>
    <lineage>
        <taxon>Bacteria</taxon>
        <taxon>Bacillati</taxon>
        <taxon>Bacillota</taxon>
        <taxon>Bacilli</taxon>
        <taxon>Lactobacillales</taxon>
        <taxon>Lactobacillaceae</taxon>
        <taxon>Lentilactobacillus</taxon>
    </lineage>
</organism>
<dbReference type="RefSeq" id="WP_056980017.1">
    <property type="nucleotide sequence ID" value="NZ_AZFZ01000006.1"/>
</dbReference>
<dbReference type="Gene3D" id="3.30.1370.60">
    <property type="entry name" value="Hypothetical oxidoreductase yiak, domain 2"/>
    <property type="match status" value="1"/>
</dbReference>
<protein>
    <submittedName>
        <fullName evidence="3">Malate L-lactate dehydrogenase</fullName>
    </submittedName>
</protein>
<comment type="caution">
    <text evidence="3">The sequence shown here is derived from an EMBL/GenBank/DDBJ whole genome shotgun (WGS) entry which is preliminary data.</text>
</comment>
<evidence type="ECO:0000256" key="1">
    <source>
        <dbReference type="ARBA" id="ARBA00006056"/>
    </source>
</evidence>
<name>A0A0R1Z0Q9_9LACO</name>
<dbReference type="PATRIC" id="fig|1423786.4.peg.2538"/>
<dbReference type="Proteomes" id="UP000051010">
    <property type="component" value="Unassembled WGS sequence"/>
</dbReference>
<dbReference type="AlphaFoldDB" id="A0A0R1Z0Q9"/>
<reference evidence="3 4" key="1">
    <citation type="journal article" date="2015" name="Genome Announc.">
        <title>Expanding the biotechnology potential of lactobacilli through comparative genomics of 213 strains and associated genera.</title>
        <authorList>
            <person name="Sun Z."/>
            <person name="Harris H.M."/>
            <person name="McCann A."/>
            <person name="Guo C."/>
            <person name="Argimon S."/>
            <person name="Zhang W."/>
            <person name="Yang X."/>
            <person name="Jeffery I.B."/>
            <person name="Cooney J.C."/>
            <person name="Kagawa T.F."/>
            <person name="Liu W."/>
            <person name="Song Y."/>
            <person name="Salvetti E."/>
            <person name="Wrobel A."/>
            <person name="Rasinkangas P."/>
            <person name="Parkhill J."/>
            <person name="Rea M.C."/>
            <person name="O'Sullivan O."/>
            <person name="Ritari J."/>
            <person name="Douillard F.P."/>
            <person name="Paul Ross R."/>
            <person name="Yang R."/>
            <person name="Briner A.E."/>
            <person name="Felis G.E."/>
            <person name="de Vos W.M."/>
            <person name="Barrangou R."/>
            <person name="Klaenhammer T.R."/>
            <person name="Caufield P.W."/>
            <person name="Cui Y."/>
            <person name="Zhang H."/>
            <person name="O'Toole P.W."/>
        </authorList>
    </citation>
    <scope>NUCLEOTIDE SEQUENCE [LARGE SCALE GENOMIC DNA]</scope>
    <source>
        <strain evidence="3 4">DSM 18390</strain>
    </source>
</reference>
<comment type="similarity">
    <text evidence="1">Belongs to the LDH2/MDH2 oxidoreductase family.</text>
</comment>
<dbReference type="InterPro" id="IPR043144">
    <property type="entry name" value="Mal/L-sulf/L-lact_DH-like_ah"/>
</dbReference>
<dbReference type="InterPro" id="IPR036111">
    <property type="entry name" value="Mal/L-sulfo/L-lacto_DH-like_sf"/>
</dbReference>
<evidence type="ECO:0000256" key="2">
    <source>
        <dbReference type="ARBA" id="ARBA00023002"/>
    </source>
</evidence>
<dbReference type="Pfam" id="PF02615">
    <property type="entry name" value="Ldh_2"/>
    <property type="match status" value="1"/>
</dbReference>
<proteinExistence type="inferred from homology"/>
<dbReference type="PANTHER" id="PTHR11091">
    <property type="entry name" value="OXIDOREDUCTASE-RELATED"/>
    <property type="match status" value="1"/>
</dbReference>
<accession>A0A0R1Z0Q9</accession>
<dbReference type="Gene3D" id="1.10.1530.10">
    <property type="match status" value="1"/>
</dbReference>
<evidence type="ECO:0000313" key="3">
    <source>
        <dbReference type="EMBL" id="KRM45097.1"/>
    </source>
</evidence>